<keyword evidence="5 11" id="KW-0001">2Fe-2S</keyword>
<dbReference type="GO" id="GO:0008177">
    <property type="term" value="F:succinate dehydrogenase (quinone) activity"/>
    <property type="evidence" value="ECO:0007669"/>
    <property type="project" value="UniProtKB-EC"/>
</dbReference>
<dbReference type="SUPFAM" id="SSF54292">
    <property type="entry name" value="2Fe-2S ferredoxin-like"/>
    <property type="match status" value="1"/>
</dbReference>
<keyword evidence="6 11" id="KW-0479">Metal-binding</keyword>
<keyword evidence="15" id="KW-1185">Reference proteome</keyword>
<name>R9KW22_9ACTN</name>
<evidence type="ECO:0000259" key="12">
    <source>
        <dbReference type="PROSITE" id="PS51085"/>
    </source>
</evidence>
<dbReference type="RefSeq" id="WP_016309365.1">
    <property type="nucleotide sequence ID" value="NZ_KE159646.1"/>
</dbReference>
<dbReference type="SUPFAM" id="SSF46548">
    <property type="entry name" value="alpha-helical ferredoxin"/>
    <property type="match status" value="1"/>
</dbReference>
<dbReference type="InterPro" id="IPR004489">
    <property type="entry name" value="Succ_DH/fum_Rdtase_Fe-S"/>
</dbReference>
<dbReference type="NCBIfam" id="TIGR00384">
    <property type="entry name" value="dhsB"/>
    <property type="match status" value="1"/>
</dbReference>
<dbReference type="PROSITE" id="PS51379">
    <property type="entry name" value="4FE4S_FER_2"/>
    <property type="match status" value="2"/>
</dbReference>
<comment type="caution">
    <text evidence="14">The sequence shown here is derived from an EMBL/GenBank/DDBJ whole genome shotgun (WGS) entry which is preliminary data.</text>
</comment>
<dbReference type="EMBL" id="ASSY01000008">
    <property type="protein sequence ID" value="EOS50739.1"/>
    <property type="molecule type" value="Genomic_DNA"/>
</dbReference>
<evidence type="ECO:0000256" key="7">
    <source>
        <dbReference type="ARBA" id="ARBA00023002"/>
    </source>
</evidence>
<dbReference type="GO" id="GO:0051538">
    <property type="term" value="F:3 iron, 4 sulfur cluster binding"/>
    <property type="evidence" value="ECO:0007669"/>
    <property type="project" value="UniProtKB-KW"/>
</dbReference>
<comment type="cofactor">
    <cofactor evidence="11">
        <name>[2Fe-2S] cluster</name>
        <dbReference type="ChEBI" id="CHEBI:190135"/>
    </cofactor>
    <text evidence="11">Binds 1 [2Fe-2S] cluster.</text>
</comment>
<reference evidence="14 15" key="1">
    <citation type="submission" date="2013-04" db="EMBL/GenBank/DDBJ databases">
        <title>The Genome Sequence of Enterorhabdus caecimuris B7.</title>
        <authorList>
            <consortium name="The Broad Institute Genomics Platform"/>
            <consortium name="The Broad Institute Genome Sequencing Center for Infectious Disease"/>
            <person name="Earl A."/>
            <person name="Xavier R."/>
            <person name="Elson C."/>
            <person name="Duck W."/>
            <person name="Walker B."/>
            <person name="Young S."/>
            <person name="Zeng Q."/>
            <person name="Gargeya S."/>
            <person name="Fitzgerald M."/>
            <person name="Haas B."/>
            <person name="Abouelleil A."/>
            <person name="Allen A.W."/>
            <person name="Alvarado L."/>
            <person name="Arachchi H.M."/>
            <person name="Berlin A.M."/>
            <person name="Chapman S.B."/>
            <person name="Gainer-Dewar J."/>
            <person name="Goldberg J."/>
            <person name="Griggs A."/>
            <person name="Gujja S."/>
            <person name="Hansen M."/>
            <person name="Howarth C."/>
            <person name="Imamovic A."/>
            <person name="Ireland A."/>
            <person name="Larimer J."/>
            <person name="McCowan C."/>
            <person name="Murphy C."/>
            <person name="Pearson M."/>
            <person name="Poon T.W."/>
            <person name="Priest M."/>
            <person name="Roberts A."/>
            <person name="Saif S."/>
            <person name="Shea T."/>
            <person name="Sisk P."/>
            <person name="Sykes S."/>
            <person name="Wortman J."/>
            <person name="Nusbaum C."/>
            <person name="Birren B."/>
        </authorList>
    </citation>
    <scope>NUCLEOTIDE SEQUENCE [LARGE SCALE GENOMIC DNA]</scope>
    <source>
        <strain evidence="14 15">B7</strain>
    </source>
</reference>
<dbReference type="PATRIC" id="fig|1235794.3.peg.1133"/>
<dbReference type="Gene3D" id="1.10.1060.10">
    <property type="entry name" value="Alpha-helical ferredoxin"/>
    <property type="match status" value="1"/>
</dbReference>
<dbReference type="InterPro" id="IPR036010">
    <property type="entry name" value="2Fe-2S_ferredoxin-like_sf"/>
</dbReference>
<dbReference type="PROSITE" id="PS51085">
    <property type="entry name" value="2FE2S_FER_2"/>
    <property type="match status" value="1"/>
</dbReference>
<dbReference type="Proteomes" id="UP000014204">
    <property type="component" value="Unassembled WGS sequence"/>
</dbReference>
<feature type="domain" description="4Fe-4S ferredoxin-type" evidence="13">
    <location>
        <begin position="131"/>
        <end position="162"/>
    </location>
</feature>
<dbReference type="eggNOG" id="COG0479">
    <property type="taxonomic scope" value="Bacteria"/>
</dbReference>
<dbReference type="Pfam" id="PF13085">
    <property type="entry name" value="Fer2_3"/>
    <property type="match status" value="1"/>
</dbReference>
<evidence type="ECO:0000313" key="14">
    <source>
        <dbReference type="EMBL" id="EOS50739.1"/>
    </source>
</evidence>
<comment type="cofactor">
    <cofactor evidence="11">
        <name>[3Fe-4S] cluster</name>
        <dbReference type="ChEBI" id="CHEBI:21137"/>
    </cofactor>
    <text evidence="11">Binds 1 [3Fe-4S] cluster.</text>
</comment>
<sequence length="240" mass="27017">MKVTIQKYDPTVDSEPYLQDYDVPMSENLTVLKAILYIHENIEPIAFDYSCRGRVCGRCAVMVNGESCTACTKAMKDEDVLIEPLAGFPIVRDLVVDKTRFHDRISGVEQRVRATPISHEEAIAPIDYEKVFNKVDPLEWCARCGCCQSMCPAVNSLDEGGNYVGPAAMIGIALRHYDPLDQGDRIVQAVQEGLWNCIMCGKCDEVCPVHEIEHLQTWTELRAEAEKRSLTEKKSKLMPF</sequence>
<evidence type="ECO:0000313" key="15">
    <source>
        <dbReference type="Proteomes" id="UP000014204"/>
    </source>
</evidence>
<evidence type="ECO:0000256" key="6">
    <source>
        <dbReference type="ARBA" id="ARBA00022723"/>
    </source>
</evidence>
<dbReference type="InterPro" id="IPR001041">
    <property type="entry name" value="2Fe-2S_ferredoxin-type"/>
</dbReference>
<dbReference type="PANTHER" id="PTHR11921">
    <property type="entry name" value="SUCCINATE DEHYDROGENASE IRON-SULFUR PROTEIN"/>
    <property type="match status" value="1"/>
</dbReference>
<evidence type="ECO:0000256" key="3">
    <source>
        <dbReference type="ARBA" id="ARBA00022485"/>
    </source>
</evidence>
<keyword evidence="4" id="KW-0816">Tricarboxylic acid cycle</keyword>
<accession>R9KW22</accession>
<evidence type="ECO:0000256" key="1">
    <source>
        <dbReference type="ARBA" id="ARBA00005163"/>
    </source>
</evidence>
<dbReference type="Gene3D" id="3.10.20.30">
    <property type="match status" value="1"/>
</dbReference>
<keyword evidence="9 11" id="KW-0411">Iron-sulfur</keyword>
<evidence type="ECO:0000256" key="2">
    <source>
        <dbReference type="ARBA" id="ARBA00009433"/>
    </source>
</evidence>
<evidence type="ECO:0000256" key="11">
    <source>
        <dbReference type="RuleBase" id="RU361237"/>
    </source>
</evidence>
<dbReference type="GO" id="GO:0009055">
    <property type="term" value="F:electron transfer activity"/>
    <property type="evidence" value="ECO:0007669"/>
    <property type="project" value="InterPro"/>
</dbReference>
<evidence type="ECO:0000256" key="8">
    <source>
        <dbReference type="ARBA" id="ARBA00023004"/>
    </source>
</evidence>
<protein>
    <recommendedName>
        <fullName evidence="11">Fumarate reductase iron-sulfur subunit</fullName>
        <ecNumber evidence="11">1.3.5.1</ecNumber>
    </recommendedName>
</protein>
<dbReference type="InterPro" id="IPR025192">
    <property type="entry name" value="Succ_DH/fum_Rdtase_N"/>
</dbReference>
<dbReference type="AlphaFoldDB" id="R9KW22"/>
<proteinExistence type="inferred from homology"/>
<comment type="catalytic activity">
    <reaction evidence="11">
        <text>a menaquinone + succinate = a menaquinol + fumarate</text>
        <dbReference type="Rhea" id="RHEA:27834"/>
        <dbReference type="Rhea" id="RHEA-COMP:9537"/>
        <dbReference type="Rhea" id="RHEA-COMP:9539"/>
        <dbReference type="ChEBI" id="CHEBI:16374"/>
        <dbReference type="ChEBI" id="CHEBI:18151"/>
        <dbReference type="ChEBI" id="CHEBI:29806"/>
        <dbReference type="ChEBI" id="CHEBI:30031"/>
        <dbReference type="EC" id="1.3.5.1"/>
    </reaction>
</comment>
<dbReference type="InterPro" id="IPR017896">
    <property type="entry name" value="4Fe4S_Fe-S-bd"/>
</dbReference>
<dbReference type="InterPro" id="IPR050573">
    <property type="entry name" value="SDH/FRD_Iron-Sulfur"/>
</dbReference>
<evidence type="ECO:0000256" key="5">
    <source>
        <dbReference type="ARBA" id="ARBA00022714"/>
    </source>
</evidence>
<dbReference type="InterPro" id="IPR009051">
    <property type="entry name" value="Helical_ferredxn"/>
</dbReference>
<dbReference type="GeneID" id="82190703"/>
<keyword evidence="8 11" id="KW-0408">Iron</keyword>
<keyword evidence="3 11" id="KW-0004">4Fe-4S</keyword>
<dbReference type="GO" id="GO:0022904">
    <property type="term" value="P:respiratory electron transport chain"/>
    <property type="evidence" value="ECO:0007669"/>
    <property type="project" value="TreeGrafter"/>
</dbReference>
<dbReference type="GO" id="GO:0046872">
    <property type="term" value="F:metal ion binding"/>
    <property type="evidence" value="ECO:0007669"/>
    <property type="project" value="UniProtKB-KW"/>
</dbReference>
<keyword evidence="10 11" id="KW-0003">3Fe-4S</keyword>
<dbReference type="Pfam" id="PF13183">
    <property type="entry name" value="Fer4_8"/>
    <property type="match status" value="1"/>
</dbReference>
<dbReference type="HOGENOM" id="CLU_044838_3_3_11"/>
<dbReference type="PROSITE" id="PS00198">
    <property type="entry name" value="4FE4S_FER_1"/>
    <property type="match status" value="2"/>
</dbReference>
<comment type="cofactor">
    <cofactor evidence="11">
        <name>[4Fe-4S] cluster</name>
        <dbReference type="ChEBI" id="CHEBI:49883"/>
    </cofactor>
    <text evidence="11">Binds 1 [4Fe-4S] cluster.</text>
</comment>
<feature type="domain" description="4Fe-4S ferredoxin-type" evidence="13">
    <location>
        <begin position="186"/>
        <end position="217"/>
    </location>
</feature>
<comment type="similarity">
    <text evidence="2 11">Belongs to the succinate dehydrogenase/fumarate reductase iron-sulfur protein family.</text>
</comment>
<organism evidence="14 15">
    <name type="scientific">Adlercreutzia caecimuris B7</name>
    <dbReference type="NCBI Taxonomy" id="1235794"/>
    <lineage>
        <taxon>Bacteria</taxon>
        <taxon>Bacillati</taxon>
        <taxon>Actinomycetota</taxon>
        <taxon>Coriobacteriia</taxon>
        <taxon>Eggerthellales</taxon>
        <taxon>Eggerthellaceae</taxon>
        <taxon>Adlercreutzia</taxon>
    </lineage>
</organism>
<evidence type="ECO:0000256" key="4">
    <source>
        <dbReference type="ARBA" id="ARBA00022532"/>
    </source>
</evidence>
<evidence type="ECO:0000256" key="10">
    <source>
        <dbReference type="ARBA" id="ARBA00023291"/>
    </source>
</evidence>
<evidence type="ECO:0000259" key="13">
    <source>
        <dbReference type="PROSITE" id="PS51379"/>
    </source>
</evidence>
<keyword evidence="7" id="KW-0560">Oxidoreductase</keyword>
<dbReference type="InterPro" id="IPR012675">
    <property type="entry name" value="Beta-grasp_dom_sf"/>
</dbReference>
<comment type="pathway">
    <text evidence="1">Carbohydrate metabolism; tricarboxylic acid cycle.</text>
</comment>
<gene>
    <name evidence="14" type="ORF">C811_01155</name>
</gene>
<dbReference type="STRING" id="1235794.C811_01155"/>
<evidence type="ECO:0000256" key="9">
    <source>
        <dbReference type="ARBA" id="ARBA00023014"/>
    </source>
</evidence>
<dbReference type="GO" id="GO:0051537">
    <property type="term" value="F:2 iron, 2 sulfur cluster binding"/>
    <property type="evidence" value="ECO:0007669"/>
    <property type="project" value="UniProtKB-KW"/>
</dbReference>
<dbReference type="OrthoDB" id="9804391at2"/>
<feature type="domain" description="2Fe-2S ferredoxin-type" evidence="12">
    <location>
        <begin position="1"/>
        <end position="88"/>
    </location>
</feature>
<dbReference type="GO" id="GO:0006099">
    <property type="term" value="P:tricarboxylic acid cycle"/>
    <property type="evidence" value="ECO:0007669"/>
    <property type="project" value="UniProtKB-KW"/>
</dbReference>
<dbReference type="GO" id="GO:0051539">
    <property type="term" value="F:4 iron, 4 sulfur cluster binding"/>
    <property type="evidence" value="ECO:0007669"/>
    <property type="project" value="UniProtKB-KW"/>
</dbReference>
<dbReference type="PANTHER" id="PTHR11921:SF29">
    <property type="entry name" value="SUCCINATE DEHYDROGENASE [UBIQUINONE] IRON-SULFUR SUBUNIT, MITOCHONDRIAL"/>
    <property type="match status" value="1"/>
</dbReference>
<dbReference type="EC" id="1.3.5.1" evidence="11"/>
<dbReference type="InterPro" id="IPR017900">
    <property type="entry name" value="4Fe4S_Fe_S_CS"/>
</dbReference>